<evidence type="ECO:0000313" key="1">
    <source>
        <dbReference type="EMBL" id="KKM17920.1"/>
    </source>
</evidence>
<protein>
    <submittedName>
        <fullName evidence="1">Uncharacterized protein</fullName>
    </submittedName>
</protein>
<comment type="caution">
    <text evidence="1">The sequence shown here is derived from an EMBL/GenBank/DDBJ whole genome shotgun (WGS) entry which is preliminary data.</text>
</comment>
<name>A0A0F9KR68_9ZZZZ</name>
<sequence length="107" mass="12151">MSSSLPVINGQQRNIDQVVLSQFEKVSGVATDWGTVIDDELKITCSEKAQVVEICFLLLLPEYEWQAQDMTLLQSLDTVEEWIQVFEGLCENQGAPEEPMFTFNFNC</sequence>
<proteinExistence type="predicted"/>
<dbReference type="AlphaFoldDB" id="A0A0F9KR68"/>
<organism evidence="1">
    <name type="scientific">marine sediment metagenome</name>
    <dbReference type="NCBI Taxonomy" id="412755"/>
    <lineage>
        <taxon>unclassified sequences</taxon>
        <taxon>metagenomes</taxon>
        <taxon>ecological metagenomes</taxon>
    </lineage>
</organism>
<dbReference type="EMBL" id="LAZR01014340">
    <property type="protein sequence ID" value="KKM17920.1"/>
    <property type="molecule type" value="Genomic_DNA"/>
</dbReference>
<gene>
    <name evidence="1" type="ORF">LCGC14_1670920</name>
</gene>
<accession>A0A0F9KR68</accession>
<reference evidence="1" key="1">
    <citation type="journal article" date="2015" name="Nature">
        <title>Complex archaea that bridge the gap between prokaryotes and eukaryotes.</title>
        <authorList>
            <person name="Spang A."/>
            <person name="Saw J.H."/>
            <person name="Jorgensen S.L."/>
            <person name="Zaremba-Niedzwiedzka K."/>
            <person name="Martijn J."/>
            <person name="Lind A.E."/>
            <person name="van Eijk R."/>
            <person name="Schleper C."/>
            <person name="Guy L."/>
            <person name="Ettema T.J."/>
        </authorList>
    </citation>
    <scope>NUCLEOTIDE SEQUENCE</scope>
</reference>